<feature type="compositionally biased region" description="Low complexity" evidence="1">
    <location>
        <begin position="98"/>
        <end position="107"/>
    </location>
</feature>
<dbReference type="GeneID" id="25732537"/>
<dbReference type="RefSeq" id="XP_013892055.1">
    <property type="nucleotide sequence ID" value="XM_014036601.1"/>
</dbReference>
<gene>
    <name evidence="2" type="ORF">MNEG_14927</name>
</gene>
<proteinExistence type="predicted"/>
<evidence type="ECO:0000256" key="1">
    <source>
        <dbReference type="SAM" id="MobiDB-lite"/>
    </source>
</evidence>
<organism evidence="2 3">
    <name type="scientific">Monoraphidium neglectum</name>
    <dbReference type="NCBI Taxonomy" id="145388"/>
    <lineage>
        <taxon>Eukaryota</taxon>
        <taxon>Viridiplantae</taxon>
        <taxon>Chlorophyta</taxon>
        <taxon>core chlorophytes</taxon>
        <taxon>Chlorophyceae</taxon>
        <taxon>CS clade</taxon>
        <taxon>Sphaeropleales</taxon>
        <taxon>Selenastraceae</taxon>
        <taxon>Monoraphidium</taxon>
    </lineage>
</organism>
<sequence length="107" mass="10345">MPEKAEGRQQPSLVVGTDGPLPELPLGSSAGLGSPGGRGPGTQWGGSPGGRGYGGGHGGSPGGGRGRWGSPVGQQWRGSGSPGPFGYSSGGGAGWGNGSPAAKWQHR</sequence>
<dbReference type="AlphaFoldDB" id="A0A0D2MCQ8"/>
<evidence type="ECO:0000313" key="3">
    <source>
        <dbReference type="Proteomes" id="UP000054498"/>
    </source>
</evidence>
<dbReference type="KEGG" id="mng:MNEG_14927"/>
<protein>
    <submittedName>
        <fullName evidence="2">Uncharacterized protein</fullName>
    </submittedName>
</protein>
<dbReference type="EMBL" id="KK105099">
    <property type="protein sequence ID" value="KIY93035.1"/>
    <property type="molecule type" value="Genomic_DNA"/>
</dbReference>
<feature type="region of interest" description="Disordered" evidence="1">
    <location>
        <begin position="1"/>
        <end position="107"/>
    </location>
</feature>
<reference evidence="2 3" key="1">
    <citation type="journal article" date="2013" name="BMC Genomics">
        <title>Reconstruction of the lipid metabolism for the microalga Monoraphidium neglectum from its genome sequence reveals characteristics suitable for biofuel production.</title>
        <authorList>
            <person name="Bogen C."/>
            <person name="Al-Dilaimi A."/>
            <person name="Albersmeier A."/>
            <person name="Wichmann J."/>
            <person name="Grundmann M."/>
            <person name="Rupp O."/>
            <person name="Lauersen K.J."/>
            <person name="Blifernez-Klassen O."/>
            <person name="Kalinowski J."/>
            <person name="Goesmann A."/>
            <person name="Mussgnug J.H."/>
            <person name="Kruse O."/>
        </authorList>
    </citation>
    <scope>NUCLEOTIDE SEQUENCE [LARGE SCALE GENOMIC DNA]</scope>
    <source>
        <strain evidence="2 3">SAG 48.87</strain>
    </source>
</reference>
<evidence type="ECO:0000313" key="2">
    <source>
        <dbReference type="EMBL" id="KIY93035.1"/>
    </source>
</evidence>
<keyword evidence="3" id="KW-1185">Reference proteome</keyword>
<feature type="compositionally biased region" description="Gly residues" evidence="1">
    <location>
        <begin position="33"/>
        <end position="67"/>
    </location>
</feature>
<dbReference type="Proteomes" id="UP000054498">
    <property type="component" value="Unassembled WGS sequence"/>
</dbReference>
<name>A0A0D2MCQ8_9CHLO</name>
<feature type="compositionally biased region" description="Gly residues" evidence="1">
    <location>
        <begin position="80"/>
        <end position="97"/>
    </location>
</feature>
<feature type="compositionally biased region" description="Low complexity" evidence="1">
    <location>
        <begin position="19"/>
        <end position="32"/>
    </location>
</feature>
<feature type="compositionally biased region" description="Low complexity" evidence="1">
    <location>
        <begin position="68"/>
        <end position="79"/>
    </location>
</feature>
<accession>A0A0D2MCQ8</accession>